<dbReference type="EMBL" id="AFWF01000107">
    <property type="protein sequence ID" value="EGU41728.1"/>
    <property type="molecule type" value="Genomic_DNA"/>
</dbReference>
<evidence type="ECO:0000313" key="1">
    <source>
        <dbReference type="EMBL" id="EGU41728.1"/>
    </source>
</evidence>
<gene>
    <name evidence="1" type="ORF">VII00023_17136</name>
</gene>
<dbReference type="AlphaFoldDB" id="F9S1M2"/>
<evidence type="ECO:0000313" key="2">
    <source>
        <dbReference type="Proteomes" id="UP000004605"/>
    </source>
</evidence>
<keyword evidence="2" id="KW-1185">Reference proteome</keyword>
<comment type="caution">
    <text evidence="1">The sequence shown here is derived from an EMBL/GenBank/DDBJ whole genome shotgun (WGS) entry which is preliminary data.</text>
</comment>
<organism evidence="1 2">
    <name type="scientific">Vibrio ichthyoenteri ATCC 700023</name>
    <dbReference type="NCBI Taxonomy" id="870968"/>
    <lineage>
        <taxon>Bacteria</taxon>
        <taxon>Pseudomonadati</taxon>
        <taxon>Pseudomonadota</taxon>
        <taxon>Gammaproteobacteria</taxon>
        <taxon>Vibrionales</taxon>
        <taxon>Vibrionaceae</taxon>
        <taxon>Vibrio</taxon>
    </lineage>
</organism>
<name>F9S1M2_9VIBR</name>
<reference evidence="1 2" key="1">
    <citation type="journal article" date="2012" name="Int. J. Syst. Evol. Microbiol.">
        <title>Vibrio caribbeanicus sp. nov., isolated from the marine sponge Scleritoderma cyanea.</title>
        <authorList>
            <person name="Hoffmann M."/>
            <person name="Monday S.R."/>
            <person name="Allard M.W."/>
            <person name="Strain E.A."/>
            <person name="Whittaker P."/>
            <person name="Naum M."/>
            <person name="McCarthy P.J."/>
            <person name="Lopez J.V."/>
            <person name="Fischer M."/>
            <person name="Brown E.W."/>
        </authorList>
    </citation>
    <scope>NUCLEOTIDE SEQUENCE [LARGE SCALE GENOMIC DNA]</scope>
    <source>
        <strain evidence="1 2">ATCC 700023</strain>
    </source>
</reference>
<accession>F9S1M2</accession>
<dbReference type="Proteomes" id="UP000004605">
    <property type="component" value="Unassembled WGS sequence"/>
</dbReference>
<proteinExistence type="predicted"/>
<protein>
    <submittedName>
        <fullName evidence="1">Uncharacterized protein</fullName>
    </submittedName>
</protein>
<sequence>MSQLRVILATFFYATAERKIPDSAAFEIAQEQLKYTQVTLKFVL</sequence>